<feature type="transmembrane region" description="Helical" evidence="1">
    <location>
        <begin position="66"/>
        <end position="90"/>
    </location>
</feature>
<feature type="transmembrane region" description="Helical" evidence="1">
    <location>
        <begin position="38"/>
        <end position="60"/>
    </location>
</feature>
<organism evidence="2">
    <name type="scientific">marine sediment metagenome</name>
    <dbReference type="NCBI Taxonomy" id="412755"/>
    <lineage>
        <taxon>unclassified sequences</taxon>
        <taxon>metagenomes</taxon>
        <taxon>ecological metagenomes</taxon>
    </lineage>
</organism>
<feature type="transmembrane region" description="Helical" evidence="1">
    <location>
        <begin position="6"/>
        <end position="26"/>
    </location>
</feature>
<comment type="caution">
    <text evidence="2">The sequence shown here is derived from an EMBL/GenBank/DDBJ whole genome shotgun (WGS) entry which is preliminary data.</text>
</comment>
<name>X1HE15_9ZZZZ</name>
<evidence type="ECO:0000256" key="1">
    <source>
        <dbReference type="SAM" id="Phobius"/>
    </source>
</evidence>
<sequence>MAFSFTGVAYLLLFFALGFLTYRFFQYWQKSKDTTPKLFLYLTISLTLFALVRTISGLFFANNTQILIKSTILVSFIEGLAAAIVAYLIIHLKFPKISPWLGSI</sequence>
<evidence type="ECO:0000313" key="2">
    <source>
        <dbReference type="EMBL" id="GAH43518.1"/>
    </source>
</evidence>
<proteinExistence type="predicted"/>
<keyword evidence="1" id="KW-1133">Transmembrane helix</keyword>
<dbReference type="AlphaFoldDB" id="X1HE15"/>
<accession>X1HE15</accession>
<reference evidence="2" key="1">
    <citation type="journal article" date="2014" name="Front. Microbiol.">
        <title>High frequency of phylogenetically diverse reductive dehalogenase-homologous genes in deep subseafloor sedimentary metagenomes.</title>
        <authorList>
            <person name="Kawai M."/>
            <person name="Futagami T."/>
            <person name="Toyoda A."/>
            <person name="Takaki Y."/>
            <person name="Nishi S."/>
            <person name="Hori S."/>
            <person name="Arai W."/>
            <person name="Tsubouchi T."/>
            <person name="Morono Y."/>
            <person name="Uchiyama I."/>
            <person name="Ito T."/>
            <person name="Fujiyama A."/>
            <person name="Inagaki F."/>
            <person name="Takami H."/>
        </authorList>
    </citation>
    <scope>NUCLEOTIDE SEQUENCE</scope>
    <source>
        <strain evidence="2">Expedition CK06-06</strain>
    </source>
</reference>
<dbReference type="EMBL" id="BARU01011295">
    <property type="protein sequence ID" value="GAH43518.1"/>
    <property type="molecule type" value="Genomic_DNA"/>
</dbReference>
<keyword evidence="1" id="KW-0472">Membrane</keyword>
<protein>
    <submittedName>
        <fullName evidence="2">Uncharacterized protein</fullName>
    </submittedName>
</protein>
<gene>
    <name evidence="2" type="ORF">S03H2_21259</name>
</gene>
<keyword evidence="1" id="KW-0812">Transmembrane</keyword>